<organism evidence="1 2">
    <name type="scientific">Parasponia andersonii</name>
    <name type="common">Sponia andersonii</name>
    <dbReference type="NCBI Taxonomy" id="3476"/>
    <lineage>
        <taxon>Eukaryota</taxon>
        <taxon>Viridiplantae</taxon>
        <taxon>Streptophyta</taxon>
        <taxon>Embryophyta</taxon>
        <taxon>Tracheophyta</taxon>
        <taxon>Spermatophyta</taxon>
        <taxon>Magnoliopsida</taxon>
        <taxon>eudicotyledons</taxon>
        <taxon>Gunneridae</taxon>
        <taxon>Pentapetalae</taxon>
        <taxon>rosids</taxon>
        <taxon>fabids</taxon>
        <taxon>Rosales</taxon>
        <taxon>Cannabaceae</taxon>
        <taxon>Parasponia</taxon>
    </lineage>
</organism>
<dbReference type="AlphaFoldDB" id="A0A2P5AC27"/>
<evidence type="ECO:0000313" key="1">
    <source>
        <dbReference type="EMBL" id="PON34071.1"/>
    </source>
</evidence>
<dbReference type="Proteomes" id="UP000237105">
    <property type="component" value="Unassembled WGS sequence"/>
</dbReference>
<proteinExistence type="predicted"/>
<reference evidence="2" key="1">
    <citation type="submission" date="2016-06" db="EMBL/GenBank/DDBJ databases">
        <title>Parallel loss of symbiosis genes in relatives of nitrogen-fixing non-legume Parasponia.</title>
        <authorList>
            <person name="Van Velzen R."/>
            <person name="Holmer R."/>
            <person name="Bu F."/>
            <person name="Rutten L."/>
            <person name="Van Zeijl A."/>
            <person name="Liu W."/>
            <person name="Santuari L."/>
            <person name="Cao Q."/>
            <person name="Sharma T."/>
            <person name="Shen D."/>
            <person name="Roswanjaya Y."/>
            <person name="Wardhani T."/>
            <person name="Kalhor M.S."/>
            <person name="Jansen J."/>
            <person name="Van den Hoogen J."/>
            <person name="Gungor B."/>
            <person name="Hartog M."/>
            <person name="Hontelez J."/>
            <person name="Verver J."/>
            <person name="Yang W.-C."/>
            <person name="Schijlen E."/>
            <person name="Repin R."/>
            <person name="Schilthuizen M."/>
            <person name="Schranz E."/>
            <person name="Heidstra R."/>
            <person name="Miyata K."/>
            <person name="Fedorova E."/>
            <person name="Kohlen W."/>
            <person name="Bisseling T."/>
            <person name="Smit S."/>
            <person name="Geurts R."/>
        </authorList>
    </citation>
    <scope>NUCLEOTIDE SEQUENCE [LARGE SCALE GENOMIC DNA]</scope>
    <source>
        <strain evidence="2">cv. WU1-14</strain>
    </source>
</reference>
<protein>
    <submittedName>
        <fullName evidence="1">Uncharacterized protein</fullName>
    </submittedName>
</protein>
<gene>
    <name evidence="1" type="ORF">PanWU01x14_347330</name>
</gene>
<sequence length="72" mass="8181">MKAEKRLVLACQFLSGLALSFVDFVTSDERQKQRVYKVRKGKGVTFLRVMISGVYLCMKSSTHERGPEIKIA</sequence>
<accession>A0A2P5AC27</accession>
<keyword evidence="2" id="KW-1185">Reference proteome</keyword>
<dbReference type="EMBL" id="JXTB01000682">
    <property type="protein sequence ID" value="PON34071.1"/>
    <property type="molecule type" value="Genomic_DNA"/>
</dbReference>
<comment type="caution">
    <text evidence="1">The sequence shown here is derived from an EMBL/GenBank/DDBJ whole genome shotgun (WGS) entry which is preliminary data.</text>
</comment>
<evidence type="ECO:0000313" key="2">
    <source>
        <dbReference type="Proteomes" id="UP000237105"/>
    </source>
</evidence>
<name>A0A2P5AC27_PARAD</name>